<evidence type="ECO:0000256" key="16">
    <source>
        <dbReference type="PROSITE-ProRule" id="PRU00421"/>
    </source>
</evidence>
<reference evidence="21 22" key="1">
    <citation type="submission" date="2018-10" db="EMBL/GenBank/DDBJ databases">
        <title>Genome sequences of five Lactobacillus pentosus strains isolated from brines of traditionally fermented spanish-style green table olives and differences between them.</title>
        <authorList>
            <person name="Jimenez Diaz R."/>
        </authorList>
    </citation>
    <scope>NUCLEOTIDE SEQUENCE [LARGE SCALE GENOMIC DNA]</scope>
    <source>
        <strain evidence="21 22">IG8</strain>
    </source>
</reference>
<dbReference type="InterPro" id="IPR011297">
    <property type="entry name" value="PTS_IIABC_b_glu"/>
</dbReference>
<dbReference type="GO" id="GO:0015771">
    <property type="term" value="P:trehalose transport"/>
    <property type="evidence" value="ECO:0007669"/>
    <property type="project" value="TreeGrafter"/>
</dbReference>
<keyword evidence="2" id="KW-0813">Transport</keyword>
<evidence type="ECO:0000256" key="3">
    <source>
        <dbReference type="ARBA" id="ARBA00022475"/>
    </source>
</evidence>
<dbReference type="Pfam" id="PF02378">
    <property type="entry name" value="PTS_EIIC"/>
    <property type="match status" value="1"/>
</dbReference>
<dbReference type="Gene3D" id="3.30.1360.60">
    <property type="entry name" value="Glucose permease domain IIB"/>
    <property type="match status" value="1"/>
</dbReference>
<keyword evidence="3" id="KW-1003">Cell membrane</keyword>
<evidence type="ECO:0000256" key="17">
    <source>
        <dbReference type="SAM" id="Phobius"/>
    </source>
</evidence>
<dbReference type="InterPro" id="IPR013013">
    <property type="entry name" value="PTS_EIIC_1"/>
</dbReference>
<feature type="transmembrane region" description="Helical" evidence="17">
    <location>
        <begin position="321"/>
        <end position="341"/>
    </location>
</feature>
<feature type="transmembrane region" description="Helical" evidence="17">
    <location>
        <begin position="379"/>
        <end position="399"/>
    </location>
</feature>
<accession>A0AB37REB7</accession>
<dbReference type="FunFam" id="2.70.70.10:FF:000001">
    <property type="entry name" value="PTS system glucose-specific IIA component"/>
    <property type="match status" value="1"/>
</dbReference>
<keyword evidence="4" id="KW-0762">Sugar transport</keyword>
<evidence type="ECO:0000256" key="14">
    <source>
        <dbReference type="ARBA" id="ARBA00074554"/>
    </source>
</evidence>
<dbReference type="NCBIfam" id="TIGR00830">
    <property type="entry name" value="PTBA"/>
    <property type="match status" value="1"/>
</dbReference>
<feature type="transmembrane region" description="Helical" evidence="17">
    <location>
        <begin position="347"/>
        <end position="367"/>
    </location>
</feature>
<dbReference type="GO" id="GO:0090589">
    <property type="term" value="F:protein-phosphocysteine-trehalose phosphotransferase system transporter activity"/>
    <property type="evidence" value="ECO:0007669"/>
    <property type="project" value="TreeGrafter"/>
</dbReference>
<dbReference type="Proteomes" id="UP000281061">
    <property type="component" value="Unassembled WGS sequence"/>
</dbReference>
<keyword evidence="8" id="KW-0418">Kinase</keyword>
<feature type="domain" description="PTS EIIC type-1" evidence="20">
    <location>
        <begin position="106"/>
        <end position="488"/>
    </location>
</feature>
<evidence type="ECO:0000256" key="8">
    <source>
        <dbReference type="ARBA" id="ARBA00022777"/>
    </source>
</evidence>
<dbReference type="GO" id="GO:0016301">
    <property type="term" value="F:kinase activity"/>
    <property type="evidence" value="ECO:0007669"/>
    <property type="project" value="UniProtKB-KW"/>
</dbReference>
<evidence type="ECO:0000256" key="12">
    <source>
        <dbReference type="ARBA" id="ARBA00045139"/>
    </source>
</evidence>
<evidence type="ECO:0000259" key="18">
    <source>
        <dbReference type="PROSITE" id="PS51093"/>
    </source>
</evidence>
<feature type="transmembrane region" description="Helical" evidence="17">
    <location>
        <begin position="175"/>
        <end position="193"/>
    </location>
</feature>
<dbReference type="PROSITE" id="PS51093">
    <property type="entry name" value="PTS_EIIA_TYPE_1"/>
    <property type="match status" value="1"/>
</dbReference>
<dbReference type="PROSITE" id="PS51103">
    <property type="entry name" value="PTS_EIIC_TYPE_1"/>
    <property type="match status" value="1"/>
</dbReference>
<evidence type="ECO:0000256" key="4">
    <source>
        <dbReference type="ARBA" id="ARBA00022597"/>
    </source>
</evidence>
<keyword evidence="10 17" id="KW-0472">Membrane</keyword>
<keyword evidence="7 17" id="KW-0812">Transmembrane</keyword>
<evidence type="ECO:0000259" key="20">
    <source>
        <dbReference type="PROSITE" id="PS51103"/>
    </source>
</evidence>
<dbReference type="GO" id="GO:0005886">
    <property type="term" value="C:plasma membrane"/>
    <property type="evidence" value="ECO:0007669"/>
    <property type="project" value="UniProtKB-SubCell"/>
</dbReference>
<evidence type="ECO:0000256" key="13">
    <source>
        <dbReference type="ARBA" id="ARBA00048931"/>
    </source>
</evidence>
<dbReference type="AlphaFoldDB" id="A0AB37REB7"/>
<feature type="transmembrane region" description="Helical" evidence="17">
    <location>
        <begin position="291"/>
        <end position="314"/>
    </location>
</feature>
<feature type="active site" description="Phosphocysteine intermediate; for EIIB activity" evidence="16">
    <location>
        <position position="26"/>
    </location>
</feature>
<feature type="transmembrane region" description="Helical" evidence="17">
    <location>
        <begin position="147"/>
        <end position="168"/>
    </location>
</feature>
<dbReference type="Pfam" id="PF00367">
    <property type="entry name" value="PTS_EIIB"/>
    <property type="match status" value="1"/>
</dbReference>
<dbReference type="PROSITE" id="PS00371">
    <property type="entry name" value="PTS_EIIA_TYPE_1_HIS"/>
    <property type="match status" value="1"/>
</dbReference>
<feature type="transmembrane region" description="Helical" evidence="17">
    <location>
        <begin position="107"/>
        <end position="135"/>
    </location>
</feature>
<evidence type="ECO:0000256" key="2">
    <source>
        <dbReference type="ARBA" id="ARBA00022448"/>
    </source>
</evidence>
<dbReference type="NCBIfam" id="TIGR01995">
    <property type="entry name" value="PTS-II-ABC-beta"/>
    <property type="match status" value="1"/>
</dbReference>
<keyword evidence="5" id="KW-0808">Transferase</keyword>
<keyword evidence="6" id="KW-0598">Phosphotransferase system</keyword>
<feature type="transmembrane region" description="Helical" evidence="17">
    <location>
        <begin position="259"/>
        <end position="285"/>
    </location>
</feature>
<dbReference type="PANTHER" id="PTHR30175:SF1">
    <property type="entry name" value="PTS SYSTEM ARBUTIN-, CELLOBIOSE-, AND SALICIN-SPECIFIC EIIBC COMPONENT-RELATED"/>
    <property type="match status" value="1"/>
</dbReference>
<evidence type="ECO:0000256" key="10">
    <source>
        <dbReference type="ARBA" id="ARBA00023136"/>
    </source>
</evidence>
<dbReference type="InterPro" id="IPR011055">
    <property type="entry name" value="Dup_hybrid_motif"/>
</dbReference>
<evidence type="ECO:0000256" key="9">
    <source>
        <dbReference type="ARBA" id="ARBA00022989"/>
    </source>
</evidence>
<dbReference type="InterPro" id="IPR050558">
    <property type="entry name" value="PTS_Sugar-Specific_Components"/>
</dbReference>
<protein>
    <recommendedName>
        <fullName evidence="14">PTS system sucrose-specific EIIBCA component</fullName>
        <ecNumber evidence="11">2.7.1.211</ecNumber>
    </recommendedName>
    <alternativeName>
        <fullName evidence="15">EIIBCA-Scr</fullName>
    </alternativeName>
</protein>
<dbReference type="Pfam" id="PF00358">
    <property type="entry name" value="PTS_EIIA_1"/>
    <property type="match status" value="1"/>
</dbReference>
<evidence type="ECO:0000259" key="19">
    <source>
        <dbReference type="PROSITE" id="PS51098"/>
    </source>
</evidence>
<evidence type="ECO:0000256" key="15">
    <source>
        <dbReference type="ARBA" id="ARBA00081008"/>
    </source>
</evidence>
<sequence>MAYEDLSKKIIAGVGGKDNVKSVVHCTTRLRFKLKDESVAHTDELKDTDGVITVVQSGGQYQVVIGNEVADVYDTLIKVGGFADGGSVPDDYGEDEKMSVFDRFIDLISGIFTPMLGVLCAAGMIKGFVAMFVAFNWLSENSGTYKILYSIGDGFFYFLPIVLGLTAAKKFHVDQFIGMAIGMALCYPSIVALNSSKTVLSTLFSGSIFESQIHATFLGIPVVMMSYTSSVIPIILAVWFASKVQAFAKRIVPTVVKTFLVPFITLLIAVPVTLLIAVPVTFLIIGPVASWLSDGISTVCVAIYNFSPILAGLVMGAFWQVFVIFGVHWGFVAVMMANVASQGFDPILGLSLAASFAQTGVVLGILLQTKNQKTRGIALPAFISGIFGVTEPAIYGLTLPRKRPFILSCIAAAIGGGIIGFAGTKMYMMGGMGIFSIPAAINSKTGIDGSVYGLIIAMAIAMVLGFALQMLFGYKSVDGNDKQVKVDATATTAEPVMAGGASVETTPTGAATKVEPDVTYNAATNLSSPETGEIVPLSEVKDEVFSSGAMGKGVAIEPTDGTLYAPADGEIALVFPTGHAVGLNTSDGAEILMHIGMDTVELEGKGFETLVQKGETVKAGQPLVKFDIDAIKAAGYPVTTPIVVTNSKNYHEVKLAFPNAKDVNATEPLLQLN</sequence>
<organism evidence="21 22">
    <name type="scientific">Lactiplantibacillus pentosus</name>
    <name type="common">Lactobacillus pentosus</name>
    <dbReference type="NCBI Taxonomy" id="1589"/>
    <lineage>
        <taxon>Bacteria</taxon>
        <taxon>Bacillati</taxon>
        <taxon>Bacillota</taxon>
        <taxon>Bacilli</taxon>
        <taxon>Lactobacillales</taxon>
        <taxon>Lactobacillaceae</taxon>
        <taxon>Lactiplantibacillus</taxon>
    </lineage>
</organism>
<evidence type="ECO:0000256" key="5">
    <source>
        <dbReference type="ARBA" id="ARBA00022679"/>
    </source>
</evidence>
<comment type="caution">
    <text evidence="21">The sequence shown here is derived from an EMBL/GenBank/DDBJ whole genome shotgun (WGS) entry which is preliminary data.</text>
</comment>
<name>A0AB37REB7_LACPE</name>
<dbReference type="SUPFAM" id="SSF55604">
    <property type="entry name" value="Glucose permease domain IIB"/>
    <property type="match status" value="1"/>
</dbReference>
<proteinExistence type="predicted"/>
<dbReference type="PROSITE" id="PS01035">
    <property type="entry name" value="PTS_EIIB_TYPE_1_CYS"/>
    <property type="match status" value="1"/>
</dbReference>
<feature type="transmembrane region" description="Helical" evidence="17">
    <location>
        <begin position="449"/>
        <end position="472"/>
    </location>
</feature>
<feature type="transmembrane region" description="Helical" evidence="17">
    <location>
        <begin position="213"/>
        <end position="239"/>
    </location>
</feature>
<dbReference type="InterPro" id="IPR001996">
    <property type="entry name" value="PTS_IIB_1"/>
</dbReference>
<dbReference type="Gene3D" id="2.70.70.10">
    <property type="entry name" value="Glucose Permease (Domain IIA)"/>
    <property type="match status" value="1"/>
</dbReference>
<dbReference type="PANTHER" id="PTHR30175">
    <property type="entry name" value="PHOSPHOTRANSFERASE SYSTEM TRANSPORT PROTEIN"/>
    <property type="match status" value="1"/>
</dbReference>
<evidence type="ECO:0000256" key="11">
    <source>
        <dbReference type="ARBA" id="ARBA00044053"/>
    </source>
</evidence>
<dbReference type="InterPro" id="IPR003352">
    <property type="entry name" value="PTS_EIIC"/>
</dbReference>
<evidence type="ECO:0000313" key="21">
    <source>
        <dbReference type="EMBL" id="RMW52589.1"/>
    </source>
</evidence>
<dbReference type="SUPFAM" id="SSF51261">
    <property type="entry name" value="Duplicated hybrid motif"/>
    <property type="match status" value="1"/>
</dbReference>
<gene>
    <name evidence="21" type="ORF">D6U17_13670</name>
</gene>
<evidence type="ECO:0000313" key="22">
    <source>
        <dbReference type="Proteomes" id="UP000281061"/>
    </source>
</evidence>
<dbReference type="EMBL" id="RDCL01000090">
    <property type="protein sequence ID" value="RMW52589.1"/>
    <property type="molecule type" value="Genomic_DNA"/>
</dbReference>
<comment type="subcellular location">
    <subcellularLocation>
        <location evidence="1">Cell membrane</location>
        <topology evidence="1">Multi-pass membrane protein</topology>
    </subcellularLocation>
</comment>
<dbReference type="PROSITE" id="PS51098">
    <property type="entry name" value="PTS_EIIB_TYPE_1"/>
    <property type="match status" value="1"/>
</dbReference>
<feature type="domain" description="PTS EIIA type-1" evidence="18">
    <location>
        <begin position="542"/>
        <end position="646"/>
    </location>
</feature>
<evidence type="ECO:0000256" key="1">
    <source>
        <dbReference type="ARBA" id="ARBA00004651"/>
    </source>
</evidence>
<dbReference type="GO" id="GO:0009401">
    <property type="term" value="P:phosphoenolpyruvate-dependent sugar phosphotransferase system"/>
    <property type="evidence" value="ECO:0007669"/>
    <property type="project" value="UniProtKB-KW"/>
</dbReference>
<dbReference type="InterPro" id="IPR018113">
    <property type="entry name" value="PTrfase_EIIB_Cys"/>
</dbReference>
<dbReference type="GO" id="GO:0008982">
    <property type="term" value="F:protein-N(PI)-phosphohistidine-sugar phosphotransferase activity"/>
    <property type="evidence" value="ECO:0007669"/>
    <property type="project" value="InterPro"/>
</dbReference>
<keyword evidence="9 17" id="KW-1133">Transmembrane helix</keyword>
<comment type="function">
    <text evidence="12">The phosphoenolpyruvate-dependent sugar phosphotransferase system (sugar PTS), a major carbohydrate active transport system, catalyzes the phosphorylation of incoming sugar substrates concomitantly with their translocation across the cell membrane. This system is involved in sucrose transport.</text>
</comment>
<comment type="catalytic activity">
    <reaction evidence="13">
        <text>N(pros)-phospho-L-histidyl-[protein](out) + sucrose = sucrose 6(G)-phosphate(in) + L-histidyl-[protein]</text>
        <dbReference type="Rhea" id="RHEA:49236"/>
        <dbReference type="Rhea" id="RHEA-COMP:9745"/>
        <dbReference type="Rhea" id="RHEA-COMP:9746"/>
        <dbReference type="ChEBI" id="CHEBI:17992"/>
        <dbReference type="ChEBI" id="CHEBI:29979"/>
        <dbReference type="ChEBI" id="CHEBI:64837"/>
        <dbReference type="ChEBI" id="CHEBI:91002"/>
        <dbReference type="EC" id="2.7.1.211"/>
    </reaction>
</comment>
<evidence type="ECO:0000256" key="7">
    <source>
        <dbReference type="ARBA" id="ARBA00022692"/>
    </source>
</evidence>
<dbReference type="InterPro" id="IPR036878">
    <property type="entry name" value="Glu_permease_IIB"/>
</dbReference>
<feature type="domain" description="PTS EIIB type-1" evidence="19">
    <location>
        <begin position="4"/>
        <end position="86"/>
    </location>
</feature>
<dbReference type="FunFam" id="3.30.1360.60:FF:000001">
    <property type="entry name" value="PTS system glucose-specific IIBC component PtsG"/>
    <property type="match status" value="1"/>
</dbReference>
<feature type="transmembrane region" description="Helical" evidence="17">
    <location>
        <begin position="405"/>
        <end position="428"/>
    </location>
</feature>
<evidence type="ECO:0000256" key="6">
    <source>
        <dbReference type="ARBA" id="ARBA00022683"/>
    </source>
</evidence>
<dbReference type="RefSeq" id="WP_122211957.1">
    <property type="nucleotide sequence ID" value="NZ_RDCH01000078.1"/>
</dbReference>
<dbReference type="CDD" id="cd00212">
    <property type="entry name" value="PTS_IIB_glc"/>
    <property type="match status" value="1"/>
</dbReference>
<dbReference type="InterPro" id="IPR001127">
    <property type="entry name" value="PTS_EIIA_1_perm"/>
</dbReference>
<dbReference type="EC" id="2.7.1.211" evidence="11"/>